<feature type="compositionally biased region" description="Polar residues" evidence="1">
    <location>
        <begin position="31"/>
        <end position="42"/>
    </location>
</feature>
<dbReference type="AlphaFoldDB" id="A0A843TT52"/>
<feature type="region of interest" description="Disordered" evidence="1">
    <location>
        <begin position="31"/>
        <end position="69"/>
    </location>
</feature>
<dbReference type="EMBL" id="NMUH01000162">
    <property type="protein sequence ID" value="MQL73346.1"/>
    <property type="molecule type" value="Genomic_DNA"/>
</dbReference>
<evidence type="ECO:0000313" key="2">
    <source>
        <dbReference type="EMBL" id="MQL73346.1"/>
    </source>
</evidence>
<gene>
    <name evidence="2" type="ORF">Taro_005699</name>
</gene>
<evidence type="ECO:0000256" key="1">
    <source>
        <dbReference type="SAM" id="MobiDB-lite"/>
    </source>
</evidence>
<comment type="caution">
    <text evidence="2">The sequence shown here is derived from an EMBL/GenBank/DDBJ whole genome shotgun (WGS) entry which is preliminary data.</text>
</comment>
<reference evidence="2" key="1">
    <citation type="submission" date="2017-07" db="EMBL/GenBank/DDBJ databases">
        <title>Taro Niue Genome Assembly and Annotation.</title>
        <authorList>
            <person name="Atibalentja N."/>
            <person name="Keating K."/>
            <person name="Fields C.J."/>
        </authorList>
    </citation>
    <scope>NUCLEOTIDE SEQUENCE</scope>
    <source>
        <strain evidence="2">Niue_2</strain>
        <tissue evidence="2">Leaf</tissue>
    </source>
</reference>
<feature type="region of interest" description="Disordered" evidence="1">
    <location>
        <begin position="81"/>
        <end position="105"/>
    </location>
</feature>
<dbReference type="Proteomes" id="UP000652761">
    <property type="component" value="Unassembled WGS sequence"/>
</dbReference>
<evidence type="ECO:0000313" key="3">
    <source>
        <dbReference type="Proteomes" id="UP000652761"/>
    </source>
</evidence>
<keyword evidence="3" id="KW-1185">Reference proteome</keyword>
<organism evidence="2 3">
    <name type="scientific">Colocasia esculenta</name>
    <name type="common">Wild taro</name>
    <name type="synonym">Arum esculentum</name>
    <dbReference type="NCBI Taxonomy" id="4460"/>
    <lineage>
        <taxon>Eukaryota</taxon>
        <taxon>Viridiplantae</taxon>
        <taxon>Streptophyta</taxon>
        <taxon>Embryophyta</taxon>
        <taxon>Tracheophyta</taxon>
        <taxon>Spermatophyta</taxon>
        <taxon>Magnoliopsida</taxon>
        <taxon>Liliopsida</taxon>
        <taxon>Araceae</taxon>
        <taxon>Aroideae</taxon>
        <taxon>Colocasieae</taxon>
        <taxon>Colocasia</taxon>
    </lineage>
</organism>
<proteinExistence type="predicted"/>
<protein>
    <submittedName>
        <fullName evidence="2">Uncharacterized protein</fullName>
    </submittedName>
</protein>
<sequence>MQVEILDVKFDSLSDEVKQIKDHLLQLVCQQGTSRPSGPASLQQQEEEAPAQDQDNQVKPQVPTPEDPVIKQSVVVEEGPEIQAEKQPISVESQQQEDEQPTEQQTELAVVVFEPPVEQHRIICFYTFDYTDRGTSFRTFWGRVEELLVAGELWIDHKKLIFFPFFVYYDQCKPSPWSRPKAGGRNSRAWYHAAQGRRNPMKGVHIPGCDLGVDQVHASRGFARHLGGRAALKYGVRPRRVSEGFPAQTHPYPPPRFKHEHSHACGRDFDCSLFSLLI</sequence>
<name>A0A843TT52_COLES</name>
<accession>A0A843TT52</accession>